<dbReference type="SUPFAM" id="SSF81383">
    <property type="entry name" value="F-box domain"/>
    <property type="match status" value="1"/>
</dbReference>
<dbReference type="Pfam" id="PF12937">
    <property type="entry name" value="F-box-like"/>
    <property type="match status" value="1"/>
</dbReference>
<feature type="compositionally biased region" description="Basic and acidic residues" evidence="1">
    <location>
        <begin position="44"/>
        <end position="53"/>
    </location>
</feature>
<feature type="region of interest" description="Disordered" evidence="1">
    <location>
        <begin position="44"/>
        <end position="65"/>
    </location>
</feature>
<dbReference type="SMART" id="SM00256">
    <property type="entry name" value="FBOX"/>
    <property type="match status" value="1"/>
</dbReference>
<protein>
    <submittedName>
        <fullName evidence="3">F-box-like protein</fullName>
    </submittedName>
</protein>
<dbReference type="InterPro" id="IPR001810">
    <property type="entry name" value="F-box_dom"/>
</dbReference>
<accession>A0A481YT54</accession>
<evidence type="ECO:0000313" key="3">
    <source>
        <dbReference type="EMBL" id="QBK86463.1"/>
    </source>
</evidence>
<dbReference type="EMBL" id="MK500334">
    <property type="protein sequence ID" value="QBK86463.1"/>
    <property type="molecule type" value="Genomic_DNA"/>
</dbReference>
<feature type="domain" description="F-box" evidence="2">
    <location>
        <begin position="67"/>
        <end position="116"/>
    </location>
</feature>
<feature type="compositionally biased region" description="Basic residues" evidence="1">
    <location>
        <begin position="54"/>
        <end position="65"/>
    </location>
</feature>
<dbReference type="InterPro" id="IPR036047">
    <property type="entry name" value="F-box-like_dom_sf"/>
</dbReference>
<sequence>MRKKKEPDSDKTVHDKIYNKDTKRWVLKTGVVGKRILAEQEALKKTARKEPVSKKKPKKKVKKGKLPSGFEKLPVEIIEQILLELDRKDLNSACKTNKRIAAICANNVFQKKYGKLHPKQIPTIVVYKKGPQSFFWSTETAEKFKDFRPNRKIKGVYEIPRNKVFVNKNSIKDILYYYFAANGIPQAVFRSQKKLKDYVNQKGLTLGKDVFCGNLANYWVAERG</sequence>
<gene>
    <name evidence="3" type="ORF">LCMAC102_02580</name>
</gene>
<evidence type="ECO:0000259" key="2">
    <source>
        <dbReference type="PROSITE" id="PS50181"/>
    </source>
</evidence>
<dbReference type="PROSITE" id="PS50181">
    <property type="entry name" value="FBOX"/>
    <property type="match status" value="1"/>
</dbReference>
<name>A0A481YT54_9VIRU</name>
<evidence type="ECO:0000256" key="1">
    <source>
        <dbReference type="SAM" id="MobiDB-lite"/>
    </source>
</evidence>
<reference evidence="3" key="1">
    <citation type="journal article" date="2019" name="MBio">
        <title>Virus Genomes from Deep Sea Sediments Expand the Ocean Megavirome and Support Independent Origins of Viral Gigantism.</title>
        <authorList>
            <person name="Backstrom D."/>
            <person name="Yutin N."/>
            <person name="Jorgensen S.L."/>
            <person name="Dharamshi J."/>
            <person name="Homa F."/>
            <person name="Zaremba-Niedwiedzka K."/>
            <person name="Spang A."/>
            <person name="Wolf Y.I."/>
            <person name="Koonin E.V."/>
            <person name="Ettema T.J."/>
        </authorList>
    </citation>
    <scope>NUCLEOTIDE SEQUENCE</scope>
</reference>
<organism evidence="3">
    <name type="scientific">Marseillevirus LCMAC102</name>
    <dbReference type="NCBI Taxonomy" id="2506603"/>
    <lineage>
        <taxon>Viruses</taxon>
        <taxon>Varidnaviria</taxon>
        <taxon>Bamfordvirae</taxon>
        <taxon>Nucleocytoviricota</taxon>
        <taxon>Megaviricetes</taxon>
        <taxon>Pimascovirales</taxon>
        <taxon>Pimascovirales incertae sedis</taxon>
        <taxon>Marseilleviridae</taxon>
    </lineage>
</organism>
<proteinExistence type="predicted"/>